<accession>A0A6J5NHE1</accession>
<reference evidence="1" key="1">
    <citation type="submission" date="2020-04" db="EMBL/GenBank/DDBJ databases">
        <authorList>
            <person name="Chiriac C."/>
            <person name="Salcher M."/>
            <person name="Ghai R."/>
            <person name="Kavagutti S V."/>
        </authorList>
    </citation>
    <scope>NUCLEOTIDE SEQUENCE</scope>
</reference>
<name>A0A6J5NHE1_9CAUD</name>
<dbReference type="EMBL" id="LR796670">
    <property type="protein sequence ID" value="CAB4158353.1"/>
    <property type="molecule type" value="Genomic_DNA"/>
</dbReference>
<proteinExistence type="predicted"/>
<protein>
    <submittedName>
        <fullName evidence="1">Uncharacterized protein</fullName>
    </submittedName>
</protein>
<sequence length="305" mass="32145">MAITDFSGLTINNPQTGIQFTKVTDTRADWPSVANDTYFYDKANELTYYKNAGGIIIDPFELPMSSSEIFRGFTFNNNSTTVVTDGGLTASATASTLAQSVASTNFASKQIRLRYYATVVSTGRYTGLRGSALLWFLGGGFRFVCDFNVSDTAFSSSCQQFYGMAGQTTDLGYGGVSLVQVSTLTNLIGVGSDAADTNLQIIHNDATGTATKIDLGAGFPANRTAGAAMTTMYSVMLYNAPASENVIYKVTNNETGAIAQGVITTDLPATSQGLNLFASRAMGSAGGVTNSGQFDLSKLGCYSLL</sequence>
<gene>
    <name evidence="1" type="ORF">UFOVP699_3</name>
</gene>
<organism evidence="1">
    <name type="scientific">uncultured Caudovirales phage</name>
    <dbReference type="NCBI Taxonomy" id="2100421"/>
    <lineage>
        <taxon>Viruses</taxon>
        <taxon>Duplodnaviria</taxon>
        <taxon>Heunggongvirae</taxon>
        <taxon>Uroviricota</taxon>
        <taxon>Caudoviricetes</taxon>
        <taxon>Peduoviridae</taxon>
        <taxon>Maltschvirus</taxon>
        <taxon>Maltschvirus maltsch</taxon>
    </lineage>
</organism>
<evidence type="ECO:0000313" key="1">
    <source>
        <dbReference type="EMBL" id="CAB4158353.1"/>
    </source>
</evidence>